<dbReference type="STRING" id="555500.I215_03178"/>
<dbReference type="PANTHER" id="PTHR32071">
    <property type="entry name" value="TRANSCRIPTIONAL REGULATORY PROTEIN"/>
    <property type="match status" value="1"/>
</dbReference>
<dbReference type="Gene3D" id="3.40.50.2300">
    <property type="match status" value="1"/>
</dbReference>
<dbReference type="eggNOG" id="COG2204">
    <property type="taxonomic scope" value="Bacteria"/>
</dbReference>
<dbReference type="RefSeq" id="WP_008990511.1">
    <property type="nucleotide sequence ID" value="NZ_AMSG01000002.1"/>
</dbReference>
<evidence type="ECO:0000256" key="2">
    <source>
        <dbReference type="ARBA" id="ARBA00022840"/>
    </source>
</evidence>
<dbReference type="FunFam" id="3.40.50.300:FF:000006">
    <property type="entry name" value="DNA-binding transcriptional regulator NtrC"/>
    <property type="match status" value="1"/>
</dbReference>
<dbReference type="PROSITE" id="PS00675">
    <property type="entry name" value="SIGMA54_INTERACT_1"/>
    <property type="match status" value="1"/>
</dbReference>
<dbReference type="SUPFAM" id="SSF52172">
    <property type="entry name" value="CheY-like"/>
    <property type="match status" value="1"/>
</dbReference>
<dbReference type="PROSITE" id="PS00688">
    <property type="entry name" value="SIGMA54_INTERACT_3"/>
    <property type="match status" value="1"/>
</dbReference>
<keyword evidence="6" id="KW-0597">Phosphoprotein</keyword>
<dbReference type="PRINTS" id="PR01590">
    <property type="entry name" value="HTHFIS"/>
</dbReference>
<sequence length="438" mass="49328">MNFKKENILIVDDDIHVLELLKRHLQSMQYYTFKAVSVKEALSILKSNRIDLLITDIKMPDVDGFELMKYVSEHYPSMPILVISGYVSAKEALEMGKSGVIDYLVKPFTKDELKTSVSKSLSGPSQQHPREVTTTAYNFRELVGNSPALNQIKEIIHRVKDIKATVLIQGESGTGKELIARAVHYNGKFSRKPFIAVNCGAIPEDLLEAELFGYEKGAFTGANDTREGFFQAAEGGTIFLDEIGNASPKVQNSLLRVLQEKEVQKVGSQKSTKIDIRVIAATNSNLANAIKQGKFRQDLYYRLSVVEIMAPPLRERTEDIAPLAKLFLQKYAMEYKDRSMTIGSDTLEILERYNWPGNIRELENCIQRAVIMSDGEIGPKQLPDMFKFQINFPKDGIKSLAEKEKEYIQQVLDLVENNKTKAAEILGIDRKTLRAKVG</sequence>
<dbReference type="SMART" id="SM00448">
    <property type="entry name" value="REC"/>
    <property type="match status" value="1"/>
</dbReference>
<dbReference type="AlphaFoldDB" id="K2QNK6"/>
<accession>K2QNK6</accession>
<dbReference type="InterPro" id="IPR025943">
    <property type="entry name" value="Sigma_54_int_dom_ATP-bd_2"/>
</dbReference>
<dbReference type="CDD" id="cd17536">
    <property type="entry name" value="REC_YesN-like"/>
    <property type="match status" value="1"/>
</dbReference>
<dbReference type="PANTHER" id="PTHR32071:SF81">
    <property type="entry name" value="PROPIONATE CATABOLISM OPERON REGULATORY PROTEIN"/>
    <property type="match status" value="1"/>
</dbReference>
<dbReference type="InterPro" id="IPR025662">
    <property type="entry name" value="Sigma_54_int_dom_ATP-bd_1"/>
</dbReference>
<feature type="domain" description="Sigma-54 factor interaction" evidence="7">
    <location>
        <begin position="142"/>
        <end position="371"/>
    </location>
</feature>
<dbReference type="InterPro" id="IPR003593">
    <property type="entry name" value="AAA+_ATPase"/>
</dbReference>
<feature type="domain" description="Response regulatory" evidence="8">
    <location>
        <begin position="7"/>
        <end position="121"/>
    </location>
</feature>
<keyword evidence="1" id="KW-0547">Nucleotide-binding</keyword>
<evidence type="ECO:0000256" key="1">
    <source>
        <dbReference type="ARBA" id="ARBA00022741"/>
    </source>
</evidence>
<dbReference type="SUPFAM" id="SSF46689">
    <property type="entry name" value="Homeodomain-like"/>
    <property type="match status" value="1"/>
</dbReference>
<dbReference type="GO" id="GO:0006355">
    <property type="term" value="P:regulation of DNA-templated transcription"/>
    <property type="evidence" value="ECO:0007669"/>
    <property type="project" value="InterPro"/>
</dbReference>
<dbReference type="PROSITE" id="PS50110">
    <property type="entry name" value="RESPONSE_REGULATORY"/>
    <property type="match status" value="1"/>
</dbReference>
<evidence type="ECO:0000256" key="6">
    <source>
        <dbReference type="PROSITE-ProRule" id="PRU00169"/>
    </source>
</evidence>
<dbReference type="Gene3D" id="1.10.8.60">
    <property type="match status" value="1"/>
</dbReference>
<keyword evidence="5" id="KW-0804">Transcription</keyword>
<keyword evidence="3" id="KW-0805">Transcription regulation</keyword>
<dbReference type="InterPro" id="IPR011006">
    <property type="entry name" value="CheY-like_superfamily"/>
</dbReference>
<evidence type="ECO:0000259" key="7">
    <source>
        <dbReference type="PROSITE" id="PS50045"/>
    </source>
</evidence>
<dbReference type="Gene3D" id="3.40.50.300">
    <property type="entry name" value="P-loop containing nucleotide triphosphate hydrolases"/>
    <property type="match status" value="1"/>
</dbReference>
<dbReference type="PROSITE" id="PS00676">
    <property type="entry name" value="SIGMA54_INTERACT_2"/>
    <property type="match status" value="1"/>
</dbReference>
<dbReference type="GO" id="GO:0043565">
    <property type="term" value="F:sequence-specific DNA binding"/>
    <property type="evidence" value="ECO:0007669"/>
    <property type="project" value="InterPro"/>
</dbReference>
<dbReference type="InterPro" id="IPR009057">
    <property type="entry name" value="Homeodomain-like_sf"/>
</dbReference>
<evidence type="ECO:0000313" key="9">
    <source>
        <dbReference type="EMBL" id="EKF56492.1"/>
    </source>
</evidence>
<dbReference type="CDD" id="cd00009">
    <property type="entry name" value="AAA"/>
    <property type="match status" value="1"/>
</dbReference>
<dbReference type="PROSITE" id="PS50045">
    <property type="entry name" value="SIGMA54_INTERACT_4"/>
    <property type="match status" value="1"/>
</dbReference>
<dbReference type="Pfam" id="PF00072">
    <property type="entry name" value="Response_reg"/>
    <property type="match status" value="1"/>
</dbReference>
<dbReference type="SUPFAM" id="SSF52540">
    <property type="entry name" value="P-loop containing nucleoside triphosphate hydrolases"/>
    <property type="match status" value="1"/>
</dbReference>
<dbReference type="InterPro" id="IPR001789">
    <property type="entry name" value="Sig_transdc_resp-reg_receiver"/>
</dbReference>
<evidence type="ECO:0000256" key="5">
    <source>
        <dbReference type="ARBA" id="ARBA00023163"/>
    </source>
</evidence>
<keyword evidence="4" id="KW-0238">DNA-binding</keyword>
<reference evidence="9 10" key="1">
    <citation type="journal article" date="2012" name="J. Bacteriol.">
        <title>Genome Sequence of Galbibacter marinum Type Strain ck-I2-15.</title>
        <authorList>
            <person name="Lai Q."/>
            <person name="Li C."/>
            <person name="Shao Z."/>
        </authorList>
    </citation>
    <scope>NUCLEOTIDE SEQUENCE [LARGE SCALE GENOMIC DNA]</scope>
    <source>
        <strain evidence="10">ck-I2-15</strain>
    </source>
</reference>
<evidence type="ECO:0000256" key="4">
    <source>
        <dbReference type="ARBA" id="ARBA00023125"/>
    </source>
</evidence>
<dbReference type="OrthoDB" id="5401077at2"/>
<feature type="modified residue" description="4-aspartylphosphate" evidence="6">
    <location>
        <position position="56"/>
    </location>
</feature>
<name>K2QNK6_9FLAO</name>
<proteinExistence type="predicted"/>
<dbReference type="GO" id="GO:0005524">
    <property type="term" value="F:ATP binding"/>
    <property type="evidence" value="ECO:0007669"/>
    <property type="project" value="UniProtKB-KW"/>
</dbReference>
<organism evidence="9 10">
    <name type="scientific">Galbibacter marinus</name>
    <dbReference type="NCBI Taxonomy" id="555500"/>
    <lineage>
        <taxon>Bacteria</taxon>
        <taxon>Pseudomonadati</taxon>
        <taxon>Bacteroidota</taxon>
        <taxon>Flavobacteriia</taxon>
        <taxon>Flavobacteriales</taxon>
        <taxon>Flavobacteriaceae</taxon>
        <taxon>Galbibacter</taxon>
    </lineage>
</organism>
<dbReference type="EMBL" id="AMSG01000002">
    <property type="protein sequence ID" value="EKF56492.1"/>
    <property type="molecule type" value="Genomic_DNA"/>
</dbReference>
<dbReference type="InterPro" id="IPR025944">
    <property type="entry name" value="Sigma_54_int_dom_CS"/>
</dbReference>
<evidence type="ECO:0000256" key="3">
    <source>
        <dbReference type="ARBA" id="ARBA00023015"/>
    </source>
</evidence>
<evidence type="ECO:0000259" key="8">
    <source>
        <dbReference type="PROSITE" id="PS50110"/>
    </source>
</evidence>
<dbReference type="Pfam" id="PF00158">
    <property type="entry name" value="Sigma54_activat"/>
    <property type="match status" value="1"/>
</dbReference>
<dbReference type="GO" id="GO:0000160">
    <property type="term" value="P:phosphorelay signal transduction system"/>
    <property type="evidence" value="ECO:0007669"/>
    <property type="project" value="InterPro"/>
</dbReference>
<dbReference type="Pfam" id="PF25601">
    <property type="entry name" value="AAA_lid_14"/>
    <property type="match status" value="1"/>
</dbReference>
<dbReference type="InterPro" id="IPR002078">
    <property type="entry name" value="Sigma_54_int"/>
</dbReference>
<evidence type="ECO:0000313" key="10">
    <source>
        <dbReference type="Proteomes" id="UP000007364"/>
    </source>
</evidence>
<dbReference type="InterPro" id="IPR027417">
    <property type="entry name" value="P-loop_NTPase"/>
</dbReference>
<comment type="caution">
    <text evidence="9">The sequence shown here is derived from an EMBL/GenBank/DDBJ whole genome shotgun (WGS) entry which is preliminary data.</text>
</comment>
<dbReference type="InterPro" id="IPR058031">
    <property type="entry name" value="AAA_lid_NorR"/>
</dbReference>
<protein>
    <submittedName>
        <fullName evidence="9">Two component sigma-54 specific Fis family transcriptional regulator</fullName>
    </submittedName>
</protein>
<keyword evidence="10" id="KW-1185">Reference proteome</keyword>
<dbReference type="SMART" id="SM00382">
    <property type="entry name" value="AAA"/>
    <property type="match status" value="1"/>
</dbReference>
<keyword evidence="2" id="KW-0067">ATP-binding</keyword>
<dbReference type="Pfam" id="PF02954">
    <property type="entry name" value="HTH_8"/>
    <property type="match status" value="1"/>
</dbReference>
<dbReference type="Gene3D" id="1.10.10.60">
    <property type="entry name" value="Homeodomain-like"/>
    <property type="match status" value="1"/>
</dbReference>
<gene>
    <name evidence="9" type="ORF">I215_03178</name>
</gene>
<dbReference type="InterPro" id="IPR002197">
    <property type="entry name" value="HTH_Fis"/>
</dbReference>
<dbReference type="Proteomes" id="UP000007364">
    <property type="component" value="Unassembled WGS sequence"/>
</dbReference>